<dbReference type="SUPFAM" id="SSF51182">
    <property type="entry name" value="RmlC-like cupins"/>
    <property type="match status" value="1"/>
</dbReference>
<dbReference type="RefSeq" id="WP_188908732.1">
    <property type="nucleotide sequence ID" value="NZ_BMIQ01000003.1"/>
</dbReference>
<proteinExistence type="predicted"/>
<dbReference type="AlphaFoldDB" id="A0A917E633"/>
<keyword evidence="2" id="KW-1185">Reference proteome</keyword>
<dbReference type="InterPro" id="IPR014710">
    <property type="entry name" value="RmlC-like_jellyroll"/>
</dbReference>
<evidence type="ECO:0000313" key="2">
    <source>
        <dbReference type="Proteomes" id="UP000644699"/>
    </source>
</evidence>
<dbReference type="PANTHER" id="PTHR37943:SF1">
    <property type="entry name" value="PROTEIN VES"/>
    <property type="match status" value="1"/>
</dbReference>
<gene>
    <name evidence="1" type="ORF">GCM10011390_24110</name>
</gene>
<name>A0A917E633_9HYPH</name>
<reference evidence="1" key="1">
    <citation type="journal article" date="2014" name="Int. J. Syst. Evol. Microbiol.">
        <title>Complete genome sequence of Corynebacterium casei LMG S-19264T (=DSM 44701T), isolated from a smear-ripened cheese.</title>
        <authorList>
            <consortium name="US DOE Joint Genome Institute (JGI-PGF)"/>
            <person name="Walter F."/>
            <person name="Albersmeier A."/>
            <person name="Kalinowski J."/>
            <person name="Ruckert C."/>
        </authorList>
    </citation>
    <scope>NUCLEOTIDE SEQUENCE</scope>
    <source>
        <strain evidence="1">CGMCC 1.15367</strain>
    </source>
</reference>
<dbReference type="InterPro" id="IPR010282">
    <property type="entry name" value="Uncharacterised_HutD/Ves"/>
</dbReference>
<sequence length="191" mass="20159">MRVLRSVDHRRMAWKNGGGETVEIAVHPAEADLAGFDWRVSMAHVASDGPFSRFPGIDRTLAILSGAGLRLDIDGLGRHDLAPGDAPLAFPADVATTAVLKDGPITDLNVMTRRGALRHRVERRTVADALALRVAAPWILLLPRDPLTVTAETGIPVALAAGDALLLEGDTGPLTLAAERAALFVVTIEGA</sequence>
<organism evidence="1 2">
    <name type="scientific">Aureimonas endophytica</name>
    <dbReference type="NCBI Taxonomy" id="2027858"/>
    <lineage>
        <taxon>Bacteria</taxon>
        <taxon>Pseudomonadati</taxon>
        <taxon>Pseudomonadota</taxon>
        <taxon>Alphaproteobacteria</taxon>
        <taxon>Hyphomicrobiales</taxon>
        <taxon>Aurantimonadaceae</taxon>
        <taxon>Aureimonas</taxon>
    </lineage>
</organism>
<dbReference type="PANTHER" id="PTHR37943">
    <property type="entry name" value="PROTEIN VES"/>
    <property type="match status" value="1"/>
</dbReference>
<evidence type="ECO:0000313" key="1">
    <source>
        <dbReference type="EMBL" id="GGE04340.1"/>
    </source>
</evidence>
<protein>
    <submittedName>
        <fullName evidence="1">HutD-family protein</fullName>
    </submittedName>
</protein>
<dbReference type="Pfam" id="PF05962">
    <property type="entry name" value="HutD"/>
    <property type="match status" value="1"/>
</dbReference>
<dbReference type="CDD" id="cd20293">
    <property type="entry name" value="cupin_HutD_N"/>
    <property type="match status" value="1"/>
</dbReference>
<dbReference type="InterPro" id="IPR011051">
    <property type="entry name" value="RmlC_Cupin_sf"/>
</dbReference>
<reference evidence="1" key="2">
    <citation type="submission" date="2020-09" db="EMBL/GenBank/DDBJ databases">
        <authorList>
            <person name="Sun Q."/>
            <person name="Zhou Y."/>
        </authorList>
    </citation>
    <scope>NUCLEOTIDE SEQUENCE</scope>
    <source>
        <strain evidence="1">CGMCC 1.15367</strain>
    </source>
</reference>
<comment type="caution">
    <text evidence="1">The sequence shown here is derived from an EMBL/GenBank/DDBJ whole genome shotgun (WGS) entry which is preliminary data.</text>
</comment>
<accession>A0A917E633</accession>
<dbReference type="EMBL" id="BMIQ01000003">
    <property type="protein sequence ID" value="GGE04340.1"/>
    <property type="molecule type" value="Genomic_DNA"/>
</dbReference>
<dbReference type="Proteomes" id="UP000644699">
    <property type="component" value="Unassembled WGS sequence"/>
</dbReference>
<dbReference type="Gene3D" id="2.60.120.10">
    <property type="entry name" value="Jelly Rolls"/>
    <property type="match status" value="1"/>
</dbReference>